<reference evidence="1" key="1">
    <citation type="submission" date="2018-05" db="EMBL/GenBank/DDBJ databases">
        <authorList>
            <person name="Lanie J.A."/>
            <person name="Ng W.-L."/>
            <person name="Kazmierczak K.M."/>
            <person name="Andrzejewski T.M."/>
            <person name="Davidsen T.M."/>
            <person name="Wayne K.J."/>
            <person name="Tettelin H."/>
            <person name="Glass J.I."/>
            <person name="Rusch D."/>
            <person name="Podicherti R."/>
            <person name="Tsui H.-C.T."/>
            <person name="Winkler M.E."/>
        </authorList>
    </citation>
    <scope>NUCLEOTIDE SEQUENCE</scope>
</reference>
<protein>
    <recommendedName>
        <fullName evidence="2">Molybdopterin synthase sulfur carrier subunit</fullName>
    </recommendedName>
</protein>
<dbReference type="InterPro" id="IPR012675">
    <property type="entry name" value="Beta-grasp_dom_sf"/>
</dbReference>
<evidence type="ECO:0000313" key="1">
    <source>
        <dbReference type="EMBL" id="SVA65709.1"/>
    </source>
</evidence>
<proteinExistence type="predicted"/>
<dbReference type="EMBL" id="UINC01015637">
    <property type="protein sequence ID" value="SVA65709.1"/>
    <property type="molecule type" value="Genomic_DNA"/>
</dbReference>
<organism evidence="1">
    <name type="scientific">marine metagenome</name>
    <dbReference type="NCBI Taxonomy" id="408172"/>
    <lineage>
        <taxon>unclassified sequences</taxon>
        <taxon>metagenomes</taxon>
        <taxon>ecological metagenomes</taxon>
    </lineage>
</organism>
<name>A0A381XLX4_9ZZZZ</name>
<dbReference type="AlphaFoldDB" id="A0A381XLX4"/>
<accession>A0A381XLX4</accession>
<dbReference type="Gene3D" id="3.10.20.30">
    <property type="match status" value="1"/>
</dbReference>
<gene>
    <name evidence="1" type="ORF">METZ01_LOCUS118563</name>
</gene>
<dbReference type="InterPro" id="IPR003749">
    <property type="entry name" value="ThiS/MoaD-like"/>
</dbReference>
<dbReference type="SUPFAM" id="SSF54285">
    <property type="entry name" value="MoaD/ThiS"/>
    <property type="match status" value="1"/>
</dbReference>
<sequence>MAVLRLFASVRVAADTGKVDVPGSTVGEVLAAADEKFGEAFADVATTCRVWLNGEAAMATDPVGDDDEVALLPPVSGG</sequence>
<dbReference type="InterPro" id="IPR016155">
    <property type="entry name" value="Mopterin_synth/thiamin_S_b"/>
</dbReference>
<evidence type="ECO:0008006" key="2">
    <source>
        <dbReference type="Google" id="ProtNLM"/>
    </source>
</evidence>
<dbReference type="Pfam" id="PF02597">
    <property type="entry name" value="ThiS"/>
    <property type="match status" value="1"/>
</dbReference>